<proteinExistence type="predicted"/>
<dbReference type="AlphaFoldDB" id="A0A0S3R2X0"/>
<evidence type="ECO:0000313" key="1">
    <source>
        <dbReference type="EMBL" id="BAT74847.1"/>
    </source>
</evidence>
<evidence type="ECO:0000313" key="2">
    <source>
        <dbReference type="Proteomes" id="UP000291084"/>
    </source>
</evidence>
<keyword evidence="2" id="KW-1185">Reference proteome</keyword>
<organism evidence="1 2">
    <name type="scientific">Vigna angularis var. angularis</name>
    <dbReference type="NCBI Taxonomy" id="157739"/>
    <lineage>
        <taxon>Eukaryota</taxon>
        <taxon>Viridiplantae</taxon>
        <taxon>Streptophyta</taxon>
        <taxon>Embryophyta</taxon>
        <taxon>Tracheophyta</taxon>
        <taxon>Spermatophyta</taxon>
        <taxon>Magnoliopsida</taxon>
        <taxon>eudicotyledons</taxon>
        <taxon>Gunneridae</taxon>
        <taxon>Pentapetalae</taxon>
        <taxon>rosids</taxon>
        <taxon>fabids</taxon>
        <taxon>Fabales</taxon>
        <taxon>Fabaceae</taxon>
        <taxon>Papilionoideae</taxon>
        <taxon>50 kb inversion clade</taxon>
        <taxon>NPAAA clade</taxon>
        <taxon>indigoferoid/millettioid clade</taxon>
        <taxon>Phaseoleae</taxon>
        <taxon>Vigna</taxon>
    </lineage>
</organism>
<dbReference type="EMBL" id="AP015034">
    <property type="protein sequence ID" value="BAT74847.1"/>
    <property type="molecule type" value="Genomic_DNA"/>
</dbReference>
<feature type="non-terminal residue" evidence="1">
    <location>
        <position position="70"/>
    </location>
</feature>
<dbReference type="Proteomes" id="UP000291084">
    <property type="component" value="Chromosome 1"/>
</dbReference>
<name>A0A0S3R2X0_PHAAN</name>
<reference evidence="1 2" key="1">
    <citation type="journal article" date="2015" name="Sci. Rep.">
        <title>The power of single molecule real-time sequencing technology in the de novo assembly of a eukaryotic genome.</title>
        <authorList>
            <person name="Sakai H."/>
            <person name="Naito K."/>
            <person name="Ogiso-Tanaka E."/>
            <person name="Takahashi Y."/>
            <person name="Iseki K."/>
            <person name="Muto C."/>
            <person name="Satou K."/>
            <person name="Teruya K."/>
            <person name="Shiroma A."/>
            <person name="Shimoji M."/>
            <person name="Hirano T."/>
            <person name="Itoh T."/>
            <person name="Kaga A."/>
            <person name="Tomooka N."/>
        </authorList>
    </citation>
    <scope>NUCLEOTIDE SEQUENCE [LARGE SCALE GENOMIC DNA]</scope>
    <source>
        <strain evidence="2">cv. Shumari</strain>
    </source>
</reference>
<protein>
    <submittedName>
        <fullName evidence="1">Uncharacterized protein</fullName>
    </submittedName>
</protein>
<accession>A0A0S3R2X0</accession>
<sequence>MLSISVLSELSTTSFPTEIRVTAVSGRKGEMFWESQACAAGSVEREGIAAFATVTVTEIPVPAKERRMSG</sequence>
<gene>
    <name evidence="1" type="primary">Vigan.01G261600</name>
    <name evidence="1" type="ORF">VIGAN_01261600</name>
</gene>